<keyword evidence="6" id="KW-0732">Signal</keyword>
<dbReference type="InterPro" id="IPR005018">
    <property type="entry name" value="DOMON_domain"/>
</dbReference>
<evidence type="ECO:0000256" key="9">
    <source>
        <dbReference type="ARBA" id="ARBA00023004"/>
    </source>
</evidence>
<evidence type="ECO:0008006" key="18">
    <source>
        <dbReference type="Google" id="ProtNLM"/>
    </source>
</evidence>
<feature type="transmembrane region" description="Helical" evidence="12">
    <location>
        <begin position="466"/>
        <end position="493"/>
    </location>
</feature>
<keyword evidence="7" id="KW-0249">Electron transport</keyword>
<dbReference type="CDD" id="cd08544">
    <property type="entry name" value="Reeler"/>
    <property type="match status" value="1"/>
</dbReference>
<dbReference type="PANTHER" id="PTHR23130">
    <property type="entry name" value="CYTOCHROME B561 AND DOMON DOMAIN-CONTAINING PROTEIN"/>
    <property type="match status" value="1"/>
</dbReference>
<sequence>MHVVLITDPATCSSKFSITSSTLSYTVDEPIHIKVNSTISDTKFIGIHLLAQDEKHLNVGSWKTTDELTESNICDGVAYYSEVGKTNIDAVWQASPRVVGNVRIKAIIIENEKTIYINCYDITLTPRVQNNSSFIDENDSTSNTPSTITTNTTTQPATTITTTSRSQNTTITASPTSEVAVNVTWTFTSGINVTNVLMTIKNLKPSQWAAIGLNINRSMGGTHVFMCKRYADDTIVINRYVNPNKHEEPEPAGSEDGGVFTPGKQEFNEGIVICRFSLSNFTSQISGQLQEVKPLSQSNKYYPIFAVGLLDEYHDPIRHAKDSRTTQSDFVQLNEKETILYKIPNVAVDLTFARAHGIIMIFTWILIVSTGVLISRYFKNAWLHTLICGKAAWFAAHRFLMSIATILTVLGFLFIFVFRQGLWIDLGLTRAFAHSITGVIMIGLAFFQPFIALFRCEPDSRYRFIFNFIHTFIGFSSLILSNATLFLATYFPIFKDNRGRIILIIWLGWIVLIFTIFQIIQSYYRKKNNESGYTNINSSNTTIADLVENSMTPKTTSIRLTNEQETSFEEKLKNVLLAIHILVAAILSIMLTTLIL</sequence>
<dbReference type="GO" id="GO:0016020">
    <property type="term" value="C:membrane"/>
    <property type="evidence" value="ECO:0007669"/>
    <property type="project" value="UniProtKB-SubCell"/>
</dbReference>
<evidence type="ECO:0000256" key="6">
    <source>
        <dbReference type="ARBA" id="ARBA00022729"/>
    </source>
</evidence>
<feature type="transmembrane region" description="Helical" evidence="12">
    <location>
        <begin position="499"/>
        <end position="520"/>
    </location>
</feature>
<feature type="domain" description="Cytochrome b561" evidence="14">
    <location>
        <begin position="322"/>
        <end position="523"/>
    </location>
</feature>
<keyword evidence="10 12" id="KW-0472">Membrane</keyword>
<dbReference type="PROSITE" id="PS50836">
    <property type="entry name" value="DOMON"/>
    <property type="match status" value="1"/>
</dbReference>
<feature type="transmembrane region" description="Helical" evidence="12">
    <location>
        <begin position="575"/>
        <end position="595"/>
    </location>
</feature>
<dbReference type="InterPro" id="IPR006593">
    <property type="entry name" value="Cyt_b561/ferric_Rdtase_TM"/>
</dbReference>
<evidence type="ECO:0000256" key="4">
    <source>
        <dbReference type="ARBA" id="ARBA00022448"/>
    </source>
</evidence>
<evidence type="ECO:0000256" key="8">
    <source>
        <dbReference type="ARBA" id="ARBA00022989"/>
    </source>
</evidence>
<keyword evidence="8 12" id="KW-1133">Transmembrane helix</keyword>
<dbReference type="AlphaFoldDB" id="A0A814ME01"/>
<comment type="caution">
    <text evidence="15">The sequence shown here is derived from an EMBL/GenBank/DDBJ whole genome shotgun (WGS) entry which is preliminary data.</text>
</comment>
<evidence type="ECO:0000256" key="10">
    <source>
        <dbReference type="ARBA" id="ARBA00023136"/>
    </source>
</evidence>
<evidence type="ECO:0000313" key="17">
    <source>
        <dbReference type="Proteomes" id="UP000663845"/>
    </source>
</evidence>
<reference evidence="15" key="1">
    <citation type="submission" date="2021-02" db="EMBL/GenBank/DDBJ databases">
        <authorList>
            <person name="Nowell W R."/>
        </authorList>
    </citation>
    <scope>NUCLEOTIDE SEQUENCE</scope>
</reference>
<feature type="transmembrane region" description="Helical" evidence="12">
    <location>
        <begin position="358"/>
        <end position="378"/>
    </location>
</feature>
<dbReference type="Gene3D" id="1.20.120.1770">
    <property type="match status" value="1"/>
</dbReference>
<dbReference type="EMBL" id="CAJNOG010000210">
    <property type="protein sequence ID" value="CAF1078060.1"/>
    <property type="molecule type" value="Genomic_DNA"/>
</dbReference>
<evidence type="ECO:0000259" key="14">
    <source>
        <dbReference type="PROSITE" id="PS50939"/>
    </source>
</evidence>
<keyword evidence="9" id="KW-0408">Iron</keyword>
<protein>
    <recommendedName>
        <fullName evidence="18">Ferric-chelate reductase 1</fullName>
    </recommendedName>
</protein>
<dbReference type="Gene3D" id="2.60.40.4060">
    <property type="entry name" value="Reeler domain"/>
    <property type="match status" value="1"/>
</dbReference>
<keyword evidence="4" id="KW-0813">Transport</keyword>
<evidence type="ECO:0000256" key="11">
    <source>
        <dbReference type="ARBA" id="ARBA00023180"/>
    </source>
</evidence>
<feature type="domain" description="DOMON" evidence="13">
    <location>
        <begin position="179"/>
        <end position="308"/>
    </location>
</feature>
<accession>A0A814ME01</accession>
<evidence type="ECO:0000256" key="12">
    <source>
        <dbReference type="SAM" id="Phobius"/>
    </source>
</evidence>
<evidence type="ECO:0000259" key="13">
    <source>
        <dbReference type="PROSITE" id="PS50836"/>
    </source>
</evidence>
<evidence type="ECO:0000256" key="2">
    <source>
        <dbReference type="ARBA" id="ARBA00004141"/>
    </source>
</evidence>
<evidence type="ECO:0000256" key="5">
    <source>
        <dbReference type="ARBA" id="ARBA00022692"/>
    </source>
</evidence>
<dbReference type="PROSITE" id="PS50939">
    <property type="entry name" value="CYTOCHROME_B561"/>
    <property type="match status" value="1"/>
</dbReference>
<keyword evidence="5 12" id="KW-0812">Transmembrane</keyword>
<feature type="transmembrane region" description="Helical" evidence="12">
    <location>
        <begin position="399"/>
        <end position="419"/>
    </location>
</feature>
<dbReference type="Proteomes" id="UP000663844">
    <property type="component" value="Unassembled WGS sequence"/>
</dbReference>
<dbReference type="Proteomes" id="UP000663845">
    <property type="component" value="Unassembled WGS sequence"/>
</dbReference>
<feature type="transmembrane region" description="Helical" evidence="12">
    <location>
        <begin position="431"/>
        <end position="454"/>
    </location>
</feature>
<proteinExistence type="inferred from homology"/>
<dbReference type="CDD" id="cd08760">
    <property type="entry name" value="Cyt_b561_FRRS1_like"/>
    <property type="match status" value="1"/>
</dbReference>
<comment type="cofactor">
    <cofactor evidence="1">
        <name>heme b</name>
        <dbReference type="ChEBI" id="CHEBI:60344"/>
    </cofactor>
</comment>
<evidence type="ECO:0000256" key="3">
    <source>
        <dbReference type="ARBA" id="ARBA00009195"/>
    </source>
</evidence>
<dbReference type="InterPro" id="IPR002861">
    <property type="entry name" value="Reeler_dom"/>
</dbReference>
<dbReference type="InterPro" id="IPR042307">
    <property type="entry name" value="Reeler_sf"/>
</dbReference>
<name>A0A814ME01_9BILA</name>
<evidence type="ECO:0000313" key="15">
    <source>
        <dbReference type="EMBL" id="CAF1078060.1"/>
    </source>
</evidence>
<organism evidence="15 17">
    <name type="scientific">Adineta steineri</name>
    <dbReference type="NCBI Taxonomy" id="433720"/>
    <lineage>
        <taxon>Eukaryota</taxon>
        <taxon>Metazoa</taxon>
        <taxon>Spiralia</taxon>
        <taxon>Gnathifera</taxon>
        <taxon>Rotifera</taxon>
        <taxon>Eurotatoria</taxon>
        <taxon>Bdelloidea</taxon>
        <taxon>Adinetida</taxon>
        <taxon>Adinetidae</taxon>
        <taxon>Adineta</taxon>
    </lineage>
</organism>
<comment type="similarity">
    <text evidence="3">Belongs to the FRRS1 family.</text>
</comment>
<evidence type="ECO:0000256" key="1">
    <source>
        <dbReference type="ARBA" id="ARBA00001970"/>
    </source>
</evidence>
<dbReference type="EMBL" id="CAJOAZ010000108">
    <property type="protein sequence ID" value="CAF3534483.1"/>
    <property type="molecule type" value="Genomic_DNA"/>
</dbReference>
<comment type="subcellular location">
    <subcellularLocation>
        <location evidence="2">Membrane</location>
        <topology evidence="2">Multi-pass membrane protein</topology>
    </subcellularLocation>
</comment>
<gene>
    <name evidence="15" type="ORF">JYZ213_LOCUS20135</name>
    <name evidence="16" type="ORF">OXD698_LOCUS3114</name>
</gene>
<dbReference type="PANTHER" id="PTHR23130:SF171">
    <property type="entry name" value="OS01G0895300 PROTEIN"/>
    <property type="match status" value="1"/>
</dbReference>
<dbReference type="SMART" id="SM00665">
    <property type="entry name" value="B561"/>
    <property type="match status" value="1"/>
</dbReference>
<evidence type="ECO:0000313" key="16">
    <source>
        <dbReference type="EMBL" id="CAF3534483.1"/>
    </source>
</evidence>
<evidence type="ECO:0000256" key="7">
    <source>
        <dbReference type="ARBA" id="ARBA00022982"/>
    </source>
</evidence>
<keyword evidence="11" id="KW-0325">Glycoprotein</keyword>